<dbReference type="InterPro" id="IPR039535">
    <property type="entry name" value="ASST-like"/>
</dbReference>
<dbReference type="PANTHER" id="PTHR35340:SF6">
    <property type="entry name" value="ASST-DOMAIN-CONTAINING PROTEIN"/>
    <property type="match status" value="1"/>
</dbReference>
<dbReference type="InterPro" id="IPR053143">
    <property type="entry name" value="Arylsulfate_ST"/>
</dbReference>
<name>A0A1S9RCX1_PENBI</name>
<dbReference type="AlphaFoldDB" id="A0A1S9RCX1"/>
<comment type="caution">
    <text evidence="1">The sequence shown here is derived from an EMBL/GenBank/DDBJ whole genome shotgun (WGS) entry which is preliminary data.</text>
</comment>
<gene>
    <name evidence="1" type="ORF">PEBR_36377</name>
</gene>
<evidence type="ECO:0000313" key="1">
    <source>
        <dbReference type="EMBL" id="OOQ83221.1"/>
    </source>
</evidence>
<organism evidence="1 2">
    <name type="scientific">Penicillium brasilianum</name>
    <dbReference type="NCBI Taxonomy" id="104259"/>
    <lineage>
        <taxon>Eukaryota</taxon>
        <taxon>Fungi</taxon>
        <taxon>Dikarya</taxon>
        <taxon>Ascomycota</taxon>
        <taxon>Pezizomycotina</taxon>
        <taxon>Eurotiomycetes</taxon>
        <taxon>Eurotiomycetidae</taxon>
        <taxon>Eurotiales</taxon>
        <taxon>Aspergillaceae</taxon>
        <taxon>Penicillium</taxon>
    </lineage>
</organism>
<protein>
    <submittedName>
        <fullName evidence="1">Uncharacterized protein</fullName>
    </submittedName>
</protein>
<proteinExistence type="predicted"/>
<dbReference type="EMBL" id="LJBN01000202">
    <property type="protein sequence ID" value="OOQ83221.1"/>
    <property type="molecule type" value="Genomic_DNA"/>
</dbReference>
<dbReference type="Proteomes" id="UP000190744">
    <property type="component" value="Unassembled WGS sequence"/>
</dbReference>
<evidence type="ECO:0000313" key="2">
    <source>
        <dbReference type="Proteomes" id="UP000190744"/>
    </source>
</evidence>
<dbReference type="PANTHER" id="PTHR35340">
    <property type="entry name" value="PQQ ENZYME REPEAT PROTEIN-RELATED"/>
    <property type="match status" value="1"/>
</dbReference>
<accession>A0A1S9RCX1</accession>
<sequence length="179" mass="19993">MSSMDWDKAEACVDKDAINRNSSDKTVQPRCPVLITPDPTAIWGLGSSYQRLAYQAWISWRTSDEFHLGLDTSFYYQHDVRFESQKLQRVTLSVHNNYDTNFTGATALTTGPVLGVELQGSKQVTPSGRMWDADEPVCAQSQGSYQVIGNGHVLQDHGATPKIEEYDKNGRILMCARFG</sequence>
<dbReference type="Pfam" id="PF14269">
    <property type="entry name" value="Arylsulfotran_2"/>
    <property type="match status" value="1"/>
</dbReference>
<reference evidence="2" key="1">
    <citation type="submission" date="2015-09" db="EMBL/GenBank/DDBJ databases">
        <authorList>
            <person name="Fill T.P."/>
            <person name="Baretta J.F."/>
            <person name="de Almeida L.G."/>
            <person name="Rocha M."/>
            <person name="de Souza D.H."/>
            <person name="Malavazi I."/>
            <person name="Cerdeira L.T."/>
            <person name="Hong H."/>
            <person name="Samborskyy M."/>
            <person name="de Vasconcelos A.T."/>
            <person name="Leadlay P."/>
            <person name="Rodrigues-Filho E."/>
        </authorList>
    </citation>
    <scope>NUCLEOTIDE SEQUENCE [LARGE SCALE GENOMIC DNA]</scope>
    <source>
        <strain evidence="2">LaBioMMi 136</strain>
    </source>
</reference>